<dbReference type="InterPro" id="IPR012340">
    <property type="entry name" value="NA-bd_OB-fold"/>
</dbReference>
<feature type="domain" description="S1 motif" evidence="15">
    <location>
        <begin position="1348"/>
        <end position="1420"/>
    </location>
</feature>
<evidence type="ECO:0000256" key="11">
    <source>
        <dbReference type="ARBA" id="ARBA00067510"/>
    </source>
</evidence>
<keyword evidence="2" id="KW-1017">Isopeptide bond</keyword>
<dbReference type="SUPFAM" id="SSF48452">
    <property type="entry name" value="TPR-like"/>
    <property type="match status" value="2"/>
</dbReference>
<evidence type="ECO:0000256" key="2">
    <source>
        <dbReference type="ARBA" id="ARBA00022499"/>
    </source>
</evidence>
<evidence type="ECO:0000256" key="5">
    <source>
        <dbReference type="ARBA" id="ARBA00022737"/>
    </source>
</evidence>
<dbReference type="FunFam" id="2.40.50.140:FF:000175">
    <property type="entry name" value="Programmed cell death 11"/>
    <property type="match status" value="1"/>
</dbReference>
<feature type="region of interest" description="Disordered" evidence="13">
    <location>
        <begin position="87"/>
        <end position="116"/>
    </location>
</feature>
<keyword evidence="6" id="KW-0832">Ubl conjugation</keyword>
<dbReference type="FunFam" id="2.40.50.140:FF:000103">
    <property type="entry name" value="protein RRP5 homolog"/>
    <property type="match status" value="2"/>
</dbReference>
<dbReference type="FunFam" id="1.25.40.10:FF:000065">
    <property type="entry name" value="Programmed cell death 11"/>
    <property type="match status" value="1"/>
</dbReference>
<dbReference type="PROSITE" id="PS50126">
    <property type="entry name" value="S1"/>
    <property type="match status" value="10"/>
</dbReference>
<dbReference type="Proteomes" id="UP000007635">
    <property type="component" value="Chromosome IX"/>
</dbReference>
<dbReference type="Pfam" id="PF23459">
    <property type="entry name" value="S1_RRP5"/>
    <property type="match status" value="4"/>
</dbReference>
<dbReference type="GO" id="GO:0032040">
    <property type="term" value="C:small-subunit processome"/>
    <property type="evidence" value="ECO:0007669"/>
    <property type="project" value="TreeGrafter"/>
</dbReference>
<dbReference type="Ensembl" id="ENSGACT00000051377.1">
    <property type="protein sequence ID" value="ENSGACP00000047135.1"/>
    <property type="gene ID" value="ENSGACG00000018233.2"/>
</dbReference>
<feature type="domain" description="S1 motif" evidence="15">
    <location>
        <begin position="1061"/>
        <end position="1136"/>
    </location>
</feature>
<feature type="domain" description="S1 motif" evidence="15">
    <location>
        <begin position="593"/>
        <end position="662"/>
    </location>
</feature>
<dbReference type="SUPFAM" id="SSF50249">
    <property type="entry name" value="Nucleic acid-binding proteins"/>
    <property type="match status" value="9"/>
</dbReference>
<dbReference type="GeneTree" id="ENSGT00390000012228"/>
<dbReference type="FunFam" id="2.40.50.140:FF:000155">
    <property type="entry name" value="rRNA biogenesis protein RRP5"/>
    <property type="match status" value="1"/>
</dbReference>
<dbReference type="GO" id="GO:0006364">
    <property type="term" value="P:rRNA processing"/>
    <property type="evidence" value="ECO:0007669"/>
    <property type="project" value="UniProtKB-KW"/>
</dbReference>
<feature type="domain" description="S1 motif" evidence="15">
    <location>
        <begin position="774"/>
        <end position="843"/>
    </location>
</feature>
<dbReference type="Gene3D" id="1.25.40.10">
    <property type="entry name" value="Tetratricopeptide repeat domain"/>
    <property type="match status" value="1"/>
</dbReference>
<comment type="function">
    <text evidence="9">Essential for the generation of mature 18S rRNA, specifically necessary for cleavages at sites A0, 1 and 2 of the 47S precursor. Directly interacts with U3 snoRNA.</text>
</comment>
<dbReference type="InterPro" id="IPR003107">
    <property type="entry name" value="HAT"/>
</dbReference>
<feature type="region of interest" description="Disordered" evidence="13">
    <location>
        <begin position="1539"/>
        <end position="1576"/>
    </location>
</feature>
<dbReference type="GO" id="GO:0003723">
    <property type="term" value="F:RNA binding"/>
    <property type="evidence" value="ECO:0007669"/>
    <property type="project" value="TreeGrafter"/>
</dbReference>
<dbReference type="CDD" id="cd05698">
    <property type="entry name" value="S1_Rrp5_repeat_hs6_sc5"/>
    <property type="match status" value="1"/>
</dbReference>
<dbReference type="InterPro" id="IPR003029">
    <property type="entry name" value="S1_domain"/>
</dbReference>
<evidence type="ECO:0000256" key="1">
    <source>
        <dbReference type="ARBA" id="ARBA00004604"/>
    </source>
</evidence>
<dbReference type="CDD" id="cd05693">
    <property type="entry name" value="S1_Rrp5_repeat_hs1_sc1"/>
    <property type="match status" value="1"/>
</dbReference>
<dbReference type="InterPro" id="IPR048058">
    <property type="entry name" value="Rrp5_S1_rpt_hs11_sc8"/>
</dbReference>
<feature type="domain" description="S1 motif" evidence="15">
    <location>
        <begin position="244"/>
        <end position="309"/>
    </location>
</feature>
<keyword evidence="7" id="KW-0007">Acetylation</keyword>
<feature type="chain" id="PRO_5043026960" description="Protein RRP5 homolog" evidence="14">
    <location>
        <begin position="29"/>
        <end position="1864"/>
    </location>
</feature>
<reference evidence="16" key="2">
    <citation type="submission" date="2025-08" db="UniProtKB">
        <authorList>
            <consortium name="Ensembl"/>
        </authorList>
    </citation>
    <scope>IDENTIFICATION</scope>
</reference>
<reference evidence="16" key="3">
    <citation type="submission" date="2025-09" db="UniProtKB">
        <authorList>
            <consortium name="Ensembl"/>
        </authorList>
    </citation>
    <scope>IDENTIFICATION</scope>
</reference>
<feature type="compositionally biased region" description="Basic and acidic residues" evidence="13">
    <location>
        <begin position="1494"/>
        <end position="1507"/>
    </location>
</feature>
<dbReference type="FunFam" id="2.40.50.140:FF:000200">
    <property type="entry name" value="Programmed cell death 11"/>
    <property type="match status" value="1"/>
</dbReference>
<keyword evidence="5" id="KW-0677">Repeat</keyword>
<organism evidence="16 17">
    <name type="scientific">Gasterosteus aculeatus aculeatus</name>
    <name type="common">three-spined stickleback</name>
    <dbReference type="NCBI Taxonomy" id="481459"/>
    <lineage>
        <taxon>Eukaryota</taxon>
        <taxon>Metazoa</taxon>
        <taxon>Chordata</taxon>
        <taxon>Craniata</taxon>
        <taxon>Vertebrata</taxon>
        <taxon>Euteleostomi</taxon>
        <taxon>Actinopterygii</taxon>
        <taxon>Neopterygii</taxon>
        <taxon>Teleostei</taxon>
        <taxon>Neoteleostei</taxon>
        <taxon>Acanthomorphata</taxon>
        <taxon>Eupercaria</taxon>
        <taxon>Perciformes</taxon>
        <taxon>Cottioidei</taxon>
        <taxon>Gasterosteales</taxon>
        <taxon>Gasterosteidae</taxon>
        <taxon>Gasterosteus</taxon>
    </lineage>
</organism>
<comment type="subunit">
    <text evidence="10">Interacts with NF-kappa-B p50/NFKB1 and NF-kappa-B p65/RELA.</text>
</comment>
<evidence type="ECO:0000313" key="16">
    <source>
        <dbReference type="Ensembl" id="ENSGACP00000047135.1"/>
    </source>
</evidence>
<dbReference type="CDD" id="cd05702">
    <property type="entry name" value="S1_Rrp5_repeat_hs11_sc8"/>
    <property type="match status" value="1"/>
</dbReference>
<comment type="subcellular location">
    <subcellularLocation>
        <location evidence="1">Nucleus</location>
        <location evidence="1">Nucleolus</location>
    </subcellularLocation>
</comment>
<evidence type="ECO:0000256" key="3">
    <source>
        <dbReference type="ARBA" id="ARBA00022552"/>
    </source>
</evidence>
<feature type="signal peptide" evidence="14">
    <location>
        <begin position="1"/>
        <end position="28"/>
    </location>
</feature>
<feature type="domain" description="S1 motif" evidence="15">
    <location>
        <begin position="332"/>
        <end position="395"/>
    </location>
</feature>
<evidence type="ECO:0000256" key="13">
    <source>
        <dbReference type="SAM" id="MobiDB-lite"/>
    </source>
</evidence>
<feature type="domain" description="S1 motif" evidence="15">
    <location>
        <begin position="681"/>
        <end position="752"/>
    </location>
</feature>
<dbReference type="InterPro" id="IPR008847">
    <property type="entry name" value="Suf"/>
</dbReference>
<dbReference type="SMART" id="SM00386">
    <property type="entry name" value="HAT"/>
    <property type="match status" value="5"/>
</dbReference>
<dbReference type="InterPro" id="IPR011990">
    <property type="entry name" value="TPR-like_helical_dom_sf"/>
</dbReference>
<sequence length="1864" mass="206381">MCSTVASDCNGLAFVFGLIYLVVLESQAAVCGSHGDHMCINVSNIRNFRLETTSNMASMEEDFPRGGPAKKLTESKTKVERTEVDNLFQSNEQAETKKRKGAGKDADQKFKKPKTGTGDHLTLNAEAKCVEILHIKNLQEGTLLLGCVKEVTDFEVTVGLPCGMEGFLSIMNICDSYTKLLNEQLDSDDTEEICSLQHLFYPGMVLRCVLAKLDVRKEGSLSIQLSINPKLVNKALSSSSLKAGMALSGCVESVEDHGCIVDIGVSGTKAFLPKKAQENIPEELKVGQYLTFQVEGVKNDGRVVHLSVRPPTAVRACAESQQGWNLTNLLPGLLVQATIKKVTKHGLILQFLSSFTGQVDVLHMEPEQSYTEGNEVRACVLYVEPSTRLLGLSLRSYLVQPGARLEHAPAGGERIGEVVKDCKVVATHHMSGAMVVLPDKTLTFAHRNHLKEPNEPPTDNRVLAKTTHTCRILSFSPMDQIYFVSVRKSVVERRFHRYHDIQAGQLVEGTVSVLIEHGMVVHLSSHIKGLVPRTHLSDILLKNPERKYVPGMKIKCRVLSVDAEKKNLYLSRKKALVESSLPLFLSYADARPGLVSHGYVVSVKDFGCIVRFYNDVRGLVPLNELSSQPIINPEEMFYVGQVLKAKVLQCNPDKAKLVLSFKAAEGDAEEVANPQFDCEVGQRLEARIQKKSVTGLEVAILPDDIRAVIPTMHLSDHLSNCPLLLESMQEGDTISNLICFSKNKRNIAISKKPTVRWSLEQGVFAKNFSEVTVGMQLIGWIKNLMPYGVFVEFPYGLVGLAPKSAMTDKFISNTAIAFQPGQTVMAKVTNLDEEKQRFLVTLKISEVMCPEGDAQTRLINGLQERRAVAETLAVREDSDLRQQLAALIVGQKLKLTVDTVDSGARFKSDNLAGATIKATEDQVIGVELTSGQKVTAVVLHVDILSSCVHVSILPKLVAKKKSLAEGSKHTATVQHIDQDFATVSLGDTAQLTVIQTSSHLNEVFPSESDKLKAGMSLSVEVIEPRCQELQGLALVSWVFGSPKEHVSTFKHWASSRGHRFGDIVRGKVRAVKPASIQVTLEDGRTGSVHVSEVVELAEVRPGSFPTSTVQVGSEITARVIGGREVSTHRFLPFSHPKFKYNIPELTLIPSKLDENKDFKPVTPEEKINGYTVGEEVTCFVSKFNQKRKTLEVTTDPCVTMTVDLLGMITDPKYSSHPEKLYKIGQAVLAKVVEVNSDPISCTLSLTGVHQLEKGSVTLGVVTNIHPQFGVQVKLPFGNMGTVAVTDLSDAYRPTPFDAYSKDKLLRCFLLGNENGKWQLSLRPSRLYPQQSKPVKDLEVLSVDHLKEGKTIRGYVKSVGQHGVFIRLSTSITGRAQLQQCTKYLVKDDTVLSKHLPLNTLLTTKICSIDQEEGLVHLSLLPEDTGKPDVLPETLGLQLRPAGEEKKKNKKTTSVSKAATTKKKRAASESVQKQLESPITKKAKTDDNDSGVEVYFREEEDKSDKEPKSNSVKKVTPSAAVPSRLQVAAGFSWDAHLSSLKPASAAQEGDSSDGEDQDHSNKPQKRSRHELQQEKKAAEKALVQRETELMDPSLRPQDAAAFERLILGSPNSSLLWLQYMAHHLQATQIEQARAVAERALKTISFREEQEKLNVWVALLNLENMYGSEESLKVVFERAQQFCEPMPVYQQLADIYAKSNKTKEAEGLYKTMVKRFRQNKAVWLSYGTFLLQQGQSDGATVLLQRALKSLPTKESVDVIAKFAQLEFRYGDPEKGRTMFDKVLTSYPKRTDLWSVFLDLMFKHGSQKEVRALFDRVIALSVSVKKIKFFFKRYLEYEKKHGTPQTIQAVKEKAVEFVEARGNEAAN</sequence>
<evidence type="ECO:0000259" key="15">
    <source>
        <dbReference type="PROSITE" id="PS50126"/>
    </source>
</evidence>
<dbReference type="InterPro" id="IPR045209">
    <property type="entry name" value="Rrp5"/>
</dbReference>
<reference evidence="16 17" key="1">
    <citation type="journal article" date="2021" name="G3 (Bethesda)">
        <title>Improved contiguity of the threespine stickleback genome using long-read sequencing.</title>
        <authorList>
            <person name="Nath S."/>
            <person name="Shaw D.E."/>
            <person name="White M.A."/>
        </authorList>
    </citation>
    <scope>NUCLEOTIDE SEQUENCE [LARGE SCALE GENOMIC DNA]</scope>
    <source>
        <strain evidence="16 17">Lake Benthic</strain>
    </source>
</reference>
<evidence type="ECO:0000256" key="8">
    <source>
        <dbReference type="ARBA" id="ARBA00023242"/>
    </source>
</evidence>
<dbReference type="CDD" id="cd05697">
    <property type="entry name" value="S1_Rrp5_repeat_hs5"/>
    <property type="match status" value="1"/>
</dbReference>
<dbReference type="FunFam" id="2.40.50.140:FF:000148">
    <property type="entry name" value="protein RRP5 homolog isoform X1"/>
    <property type="match status" value="1"/>
</dbReference>
<dbReference type="PANTHER" id="PTHR23270">
    <property type="entry name" value="PROGRAMMED CELL DEATH PROTEIN 11 PRE-RRNA PROCESSING PROTEIN RRP5"/>
    <property type="match status" value="1"/>
</dbReference>
<feature type="region of interest" description="Disordered" evidence="13">
    <location>
        <begin position="1437"/>
        <end position="1517"/>
    </location>
</feature>
<evidence type="ECO:0000256" key="10">
    <source>
        <dbReference type="ARBA" id="ARBA00062488"/>
    </source>
</evidence>
<keyword evidence="3" id="KW-0698">rRNA processing</keyword>
<proteinExistence type="predicted"/>
<dbReference type="Gene3D" id="2.40.50.140">
    <property type="entry name" value="Nucleic acid-binding proteins"/>
    <property type="match status" value="9"/>
</dbReference>
<dbReference type="InterPro" id="IPR057302">
    <property type="entry name" value="Rrp5_S1"/>
</dbReference>
<evidence type="ECO:0000313" key="17">
    <source>
        <dbReference type="Proteomes" id="UP000007635"/>
    </source>
</evidence>
<evidence type="ECO:0000256" key="4">
    <source>
        <dbReference type="ARBA" id="ARBA00022553"/>
    </source>
</evidence>
<dbReference type="SMART" id="SM00316">
    <property type="entry name" value="S1"/>
    <property type="match status" value="12"/>
</dbReference>
<evidence type="ECO:0000256" key="14">
    <source>
        <dbReference type="SAM" id="SignalP"/>
    </source>
</evidence>
<evidence type="ECO:0000256" key="7">
    <source>
        <dbReference type="ARBA" id="ARBA00022990"/>
    </source>
</evidence>
<feature type="domain" description="S1 motif" evidence="15">
    <location>
        <begin position="1254"/>
        <end position="1322"/>
    </location>
</feature>
<dbReference type="CDD" id="cd05695">
    <property type="entry name" value="S1_Rrp5_repeat_hs3"/>
    <property type="match status" value="1"/>
</dbReference>
<name>A0AAQ4Q7K7_GASAC</name>
<evidence type="ECO:0000256" key="9">
    <source>
        <dbReference type="ARBA" id="ARBA00059726"/>
    </source>
</evidence>
<keyword evidence="4" id="KW-0597">Phosphoprotein</keyword>
<keyword evidence="17" id="KW-1185">Reference proteome</keyword>
<dbReference type="Pfam" id="PF05843">
    <property type="entry name" value="Suf"/>
    <property type="match status" value="1"/>
</dbReference>
<accession>A0AAQ4Q7K7</accession>
<dbReference type="PANTHER" id="PTHR23270:SF10">
    <property type="entry name" value="PROTEIN RRP5 HOMOLOG"/>
    <property type="match status" value="1"/>
</dbReference>
<dbReference type="CDD" id="cd05694">
    <property type="entry name" value="S1_Rrp5_repeat_hs2_sc2"/>
    <property type="match status" value="1"/>
</dbReference>
<evidence type="ECO:0000256" key="6">
    <source>
        <dbReference type="ARBA" id="ARBA00022843"/>
    </source>
</evidence>
<keyword evidence="8" id="KW-0539">Nucleus</keyword>
<dbReference type="Pfam" id="PF00575">
    <property type="entry name" value="S1"/>
    <property type="match status" value="3"/>
</dbReference>
<protein>
    <recommendedName>
        <fullName evidence="11">Protein RRP5 homolog</fullName>
    </recommendedName>
    <alternativeName>
        <fullName evidence="12">Programmed cell death protein 11</fullName>
    </alternativeName>
</protein>
<feature type="domain" description="S1 motif" evidence="15">
    <location>
        <begin position="504"/>
        <end position="573"/>
    </location>
</feature>
<keyword evidence="14" id="KW-0732">Signal</keyword>
<dbReference type="InterPro" id="IPR048059">
    <property type="entry name" value="Rrp5_S1_rpt_hs1_sc1"/>
</dbReference>
<dbReference type="FunFam" id="2.40.50.140:FF:000340">
    <property type="entry name" value="Unplaced genomic scaffold supercont1.162, whole genome shotgun sequence"/>
    <property type="match status" value="1"/>
</dbReference>
<feature type="domain" description="S1 motif" evidence="15">
    <location>
        <begin position="141"/>
        <end position="228"/>
    </location>
</feature>
<dbReference type="CDD" id="cd04461">
    <property type="entry name" value="S1_Rrp5_repeat_hs8_sc7"/>
    <property type="match status" value="1"/>
</dbReference>
<evidence type="ECO:0000256" key="12">
    <source>
        <dbReference type="ARBA" id="ARBA00080810"/>
    </source>
</evidence>